<evidence type="ECO:0000313" key="1">
    <source>
        <dbReference type="EMBL" id="CAF1305454.1"/>
    </source>
</evidence>
<accession>A0A815E251</accession>
<protein>
    <recommendedName>
        <fullName evidence="3">F-box domain-containing protein</fullName>
    </recommendedName>
</protein>
<gene>
    <name evidence="1" type="ORF">XAT740_LOCUS29092</name>
</gene>
<organism evidence="1 2">
    <name type="scientific">Adineta ricciae</name>
    <name type="common">Rotifer</name>
    <dbReference type="NCBI Taxonomy" id="249248"/>
    <lineage>
        <taxon>Eukaryota</taxon>
        <taxon>Metazoa</taxon>
        <taxon>Spiralia</taxon>
        <taxon>Gnathifera</taxon>
        <taxon>Rotifera</taxon>
        <taxon>Eurotatoria</taxon>
        <taxon>Bdelloidea</taxon>
        <taxon>Adinetida</taxon>
        <taxon>Adinetidae</taxon>
        <taxon>Adineta</taxon>
    </lineage>
</organism>
<dbReference type="Proteomes" id="UP000663828">
    <property type="component" value="Unassembled WGS sequence"/>
</dbReference>
<evidence type="ECO:0000313" key="2">
    <source>
        <dbReference type="Proteomes" id="UP000663828"/>
    </source>
</evidence>
<dbReference type="InterPro" id="IPR032675">
    <property type="entry name" value="LRR_dom_sf"/>
</dbReference>
<dbReference type="EMBL" id="CAJNOR010002517">
    <property type="protein sequence ID" value="CAF1305454.1"/>
    <property type="molecule type" value="Genomic_DNA"/>
</dbReference>
<dbReference type="AlphaFoldDB" id="A0A815E251"/>
<proteinExistence type="predicted"/>
<keyword evidence="2" id="KW-1185">Reference proteome</keyword>
<dbReference type="SUPFAM" id="SSF52047">
    <property type="entry name" value="RNI-like"/>
    <property type="match status" value="1"/>
</dbReference>
<reference evidence="1" key="1">
    <citation type="submission" date="2021-02" db="EMBL/GenBank/DDBJ databases">
        <authorList>
            <person name="Nowell W R."/>
        </authorList>
    </citation>
    <scope>NUCLEOTIDE SEQUENCE</scope>
</reference>
<sequence length="331" mass="37699">MVKVFEILSDEILMEIFEYFDAHHLFKAFYNLNDRFNRLVKDRRLCLKLNSKCIRDQDMIKVTMWSRMANCLTAITLINNKHILNFMSACRESDLIALQSLRLHRLRIRKNKASIVKYISNLPTLKNLCIQAVGDIDVLTVAIFCENILPQLKSYECISFDRETHVSSAYGPQTSIEQLTVGCMLYKLPNLLTQTPKLQYLNIKLANVGPADTTLLSSSLPTMTNLSHLKLEIRSVSYIHLTDLLKSMPHLQSLELSGSSVGDNFDNGYQLKALFAHLPIVIIENLRCSTAAHSIKTILVTFDAFWSDVTCTIEYGRAYLSAYVQQTKHGL</sequence>
<comment type="caution">
    <text evidence="1">The sequence shown here is derived from an EMBL/GenBank/DDBJ whole genome shotgun (WGS) entry which is preliminary data.</text>
</comment>
<name>A0A815E251_ADIRI</name>
<evidence type="ECO:0008006" key="3">
    <source>
        <dbReference type="Google" id="ProtNLM"/>
    </source>
</evidence>
<dbReference type="Gene3D" id="3.80.10.10">
    <property type="entry name" value="Ribonuclease Inhibitor"/>
    <property type="match status" value="1"/>
</dbReference>